<organism evidence="1 2">
    <name type="scientific">Heracleum sosnowskyi</name>
    <dbReference type="NCBI Taxonomy" id="360622"/>
    <lineage>
        <taxon>Eukaryota</taxon>
        <taxon>Viridiplantae</taxon>
        <taxon>Streptophyta</taxon>
        <taxon>Embryophyta</taxon>
        <taxon>Tracheophyta</taxon>
        <taxon>Spermatophyta</taxon>
        <taxon>Magnoliopsida</taxon>
        <taxon>eudicotyledons</taxon>
        <taxon>Gunneridae</taxon>
        <taxon>Pentapetalae</taxon>
        <taxon>asterids</taxon>
        <taxon>campanulids</taxon>
        <taxon>Apiales</taxon>
        <taxon>Apiaceae</taxon>
        <taxon>Apioideae</taxon>
        <taxon>apioid superclade</taxon>
        <taxon>Tordylieae</taxon>
        <taxon>Tordyliinae</taxon>
        <taxon>Heracleum</taxon>
    </lineage>
</organism>
<reference evidence="1" key="1">
    <citation type="submission" date="2023-02" db="EMBL/GenBank/DDBJ databases">
        <title>Genome of toxic invasive species Heracleum sosnowskyi carries increased number of genes despite the absence of recent whole-genome duplications.</title>
        <authorList>
            <person name="Schelkunov M."/>
            <person name="Shtratnikova V."/>
            <person name="Makarenko M."/>
            <person name="Klepikova A."/>
            <person name="Omelchenko D."/>
            <person name="Novikova G."/>
            <person name="Obukhova E."/>
            <person name="Bogdanov V."/>
            <person name="Penin A."/>
            <person name="Logacheva M."/>
        </authorList>
    </citation>
    <scope>NUCLEOTIDE SEQUENCE</scope>
    <source>
        <strain evidence="1">Hsosn_3</strain>
        <tissue evidence="1">Leaf</tissue>
    </source>
</reference>
<gene>
    <name evidence="1" type="ORF">POM88_032022</name>
</gene>
<proteinExistence type="predicted"/>
<reference evidence="1" key="2">
    <citation type="submission" date="2023-05" db="EMBL/GenBank/DDBJ databases">
        <authorList>
            <person name="Schelkunov M.I."/>
        </authorList>
    </citation>
    <scope>NUCLEOTIDE SEQUENCE</scope>
    <source>
        <strain evidence="1">Hsosn_3</strain>
        <tissue evidence="1">Leaf</tissue>
    </source>
</reference>
<dbReference type="PANTHER" id="PTHR34281:SF2">
    <property type="entry name" value="PROTEIN EARLY FLOWERING 3"/>
    <property type="match status" value="1"/>
</dbReference>
<dbReference type="GO" id="GO:2000028">
    <property type="term" value="P:regulation of photoperiodism, flowering"/>
    <property type="evidence" value="ECO:0007669"/>
    <property type="project" value="InterPro"/>
</dbReference>
<keyword evidence="2" id="KW-1185">Reference proteome</keyword>
<comment type="caution">
    <text evidence="1">The sequence shown here is derived from an EMBL/GenBank/DDBJ whole genome shotgun (WGS) entry which is preliminary data.</text>
</comment>
<dbReference type="AlphaFoldDB" id="A0AAD8MKC9"/>
<dbReference type="InterPro" id="IPR039319">
    <property type="entry name" value="ELF3-like"/>
</dbReference>
<dbReference type="EMBL" id="JAUIZM010000007">
    <property type="protein sequence ID" value="KAK1375829.1"/>
    <property type="molecule type" value="Genomic_DNA"/>
</dbReference>
<name>A0AAD8MKC9_9APIA</name>
<dbReference type="Proteomes" id="UP001237642">
    <property type="component" value="Unassembled WGS sequence"/>
</dbReference>
<dbReference type="PANTHER" id="PTHR34281">
    <property type="entry name" value="PROTEIN EARLY FLOWERING 3"/>
    <property type="match status" value="1"/>
</dbReference>
<evidence type="ECO:0000313" key="2">
    <source>
        <dbReference type="Proteomes" id="UP001237642"/>
    </source>
</evidence>
<accession>A0AAD8MKC9</accession>
<protein>
    <submittedName>
        <fullName evidence="1">Uncharacterized protein</fullName>
    </submittedName>
</protein>
<sequence length="144" mass="16123">MIEELSISCEQLGISGGFCDYQGSRHERSINFPSLAPREHSEDLSIHCESDKLQTKPNDAELGEETRGSLPTRAMDRGIIGQIPFWKARSTIVNQQRLFAAQVFELHRLIKVQKLMAESPGILFEEGAYLGNPLKASALKKVRL</sequence>
<evidence type="ECO:0000313" key="1">
    <source>
        <dbReference type="EMBL" id="KAK1375829.1"/>
    </source>
</evidence>